<proteinExistence type="predicted"/>
<reference evidence="1 2" key="1">
    <citation type="submission" date="2020-07" db="EMBL/GenBank/DDBJ databases">
        <title>Sequencing the genomes of 1000 actinobacteria strains.</title>
        <authorList>
            <person name="Klenk H.-P."/>
        </authorList>
    </citation>
    <scope>NUCLEOTIDE SEQUENCE [LARGE SCALE GENOMIC DNA]</scope>
    <source>
        <strain evidence="1 2">DSM 23870</strain>
    </source>
</reference>
<evidence type="ECO:0000313" key="2">
    <source>
        <dbReference type="Proteomes" id="UP000581087"/>
    </source>
</evidence>
<dbReference type="AlphaFoldDB" id="A0A852SLY8"/>
<protein>
    <submittedName>
        <fullName evidence="1">Uncharacterized protein</fullName>
    </submittedName>
</protein>
<comment type="caution">
    <text evidence="1">The sequence shown here is derived from an EMBL/GenBank/DDBJ whole genome shotgun (WGS) entry which is preliminary data.</text>
</comment>
<evidence type="ECO:0000313" key="1">
    <source>
        <dbReference type="EMBL" id="NYD68697.1"/>
    </source>
</evidence>
<gene>
    <name evidence="1" type="ORF">BJ972_003216</name>
</gene>
<dbReference type="EMBL" id="JACCBI010000001">
    <property type="protein sequence ID" value="NYD68697.1"/>
    <property type="molecule type" value="Genomic_DNA"/>
</dbReference>
<organism evidence="1 2">
    <name type="scientific">Agromyces atrinae</name>
    <dbReference type="NCBI Taxonomy" id="592376"/>
    <lineage>
        <taxon>Bacteria</taxon>
        <taxon>Bacillati</taxon>
        <taxon>Actinomycetota</taxon>
        <taxon>Actinomycetes</taxon>
        <taxon>Micrococcales</taxon>
        <taxon>Microbacteriaceae</taxon>
        <taxon>Agromyces</taxon>
    </lineage>
</organism>
<name>A0A852SLY8_9MICO</name>
<sequence length="42" mass="4780">MKVTPIAEKTLRSLPPQTSQTVRLSSLKAWWMSKALSHSVQR</sequence>
<dbReference type="Proteomes" id="UP000581087">
    <property type="component" value="Unassembled WGS sequence"/>
</dbReference>
<accession>A0A852SLY8</accession>